<reference evidence="3" key="1">
    <citation type="journal article" date="2020" name="Nature">
        <title>Giant virus diversity and host interactions through global metagenomics.</title>
        <authorList>
            <person name="Schulz F."/>
            <person name="Roux S."/>
            <person name="Paez-Espino D."/>
            <person name="Jungbluth S."/>
            <person name="Walsh D.A."/>
            <person name="Denef V.J."/>
            <person name="McMahon K.D."/>
            <person name="Konstantinidis K.T."/>
            <person name="Eloe-Fadrosh E.A."/>
            <person name="Kyrpides N.C."/>
            <person name="Woyke T."/>
        </authorList>
    </citation>
    <scope>NUCLEOTIDE SEQUENCE</scope>
    <source>
        <strain evidence="3">GVMAG-S-1017244-22</strain>
    </source>
</reference>
<keyword evidence="1" id="KW-1133">Transmembrane helix</keyword>
<dbReference type="EMBL" id="MN740582">
    <property type="protein sequence ID" value="QHU34976.1"/>
    <property type="molecule type" value="Genomic_DNA"/>
</dbReference>
<proteinExistence type="predicted"/>
<keyword evidence="1" id="KW-0472">Membrane</keyword>
<feature type="domain" description="Glycosyl transferase family 25" evidence="2">
    <location>
        <begin position="29"/>
        <end position="193"/>
    </location>
</feature>
<feature type="transmembrane region" description="Helical" evidence="1">
    <location>
        <begin position="12"/>
        <end position="33"/>
    </location>
</feature>
<dbReference type="Pfam" id="PF01755">
    <property type="entry name" value="Glyco_transf_25"/>
    <property type="match status" value="1"/>
</dbReference>
<dbReference type="AlphaFoldDB" id="A0A6C0LVV2"/>
<keyword evidence="1" id="KW-0812">Transmembrane</keyword>
<name>A0A6C0LVV2_9ZZZZ</name>
<organism evidence="3">
    <name type="scientific">viral metagenome</name>
    <dbReference type="NCBI Taxonomy" id="1070528"/>
    <lineage>
        <taxon>unclassified sequences</taxon>
        <taxon>metagenomes</taxon>
        <taxon>organismal metagenomes</taxon>
    </lineage>
</organism>
<accession>A0A6C0LVV2</accession>
<evidence type="ECO:0000313" key="3">
    <source>
        <dbReference type="EMBL" id="QHU34976.1"/>
    </source>
</evidence>
<evidence type="ECO:0000256" key="1">
    <source>
        <dbReference type="SAM" id="Phobius"/>
    </source>
</evidence>
<protein>
    <recommendedName>
        <fullName evidence="2">Glycosyl transferase family 25 domain-containing protein</fullName>
    </recommendedName>
</protein>
<dbReference type="InterPro" id="IPR002654">
    <property type="entry name" value="Glyco_trans_25"/>
</dbReference>
<sequence>MYHIKYYIKNIFKNIFTITFKIITYIFMNHYWINIDRSIDRRAFMEEQFKNNKLSNKRIPAITPNDFDNVLEDKRPLTCKHPGCVSCEYEFACISSHIKALIEGLKNKDNEWFVVMEDDIVIPFDINYNKLISELPKDAELVQLLILYGPTVKHLYHMSITHNVHFIKWQYLLPSTGMYIISRIGAEKLVNKFFKNNKYNFTSCEYQVVADVALYSSITSYATTFPFAYPNIDLISEIHPDHYEAHKKTVVDIKGVIDTATFNNKIPYI</sequence>
<evidence type="ECO:0000259" key="2">
    <source>
        <dbReference type="Pfam" id="PF01755"/>
    </source>
</evidence>